<dbReference type="EMBL" id="PPSK01000007">
    <property type="protein sequence ID" value="POB03581.1"/>
    <property type="molecule type" value="Genomic_DNA"/>
</dbReference>
<feature type="domain" description="Glycosyl transferase family 1" evidence="1">
    <location>
        <begin position="197"/>
        <end position="350"/>
    </location>
</feature>
<protein>
    <recommendedName>
        <fullName evidence="1">Glycosyl transferase family 1 domain-containing protein</fullName>
    </recommendedName>
</protein>
<dbReference type="CDD" id="cd03801">
    <property type="entry name" value="GT4_PimA-like"/>
    <property type="match status" value="1"/>
</dbReference>
<dbReference type="PANTHER" id="PTHR45947">
    <property type="entry name" value="SULFOQUINOVOSYL TRANSFERASE SQD2"/>
    <property type="match status" value="1"/>
</dbReference>
<sequence>MKRDVVVSLEHRFYRFNGDVYTLLSFSYDYWEDYLAYFDSVLVVARVKDVEFVTDDYVLASGPNVKFSSMPYYVGPRELIRVLPKIIYCAFCIARDNRFFLLRSGNVSNFLWVFVFLFRRSYLREYPGDIKAGIMGVAGKSLFVRMVASFLDWLARIQGRYSKANSYVSNYCKSIYGSKRPSYVFSSFRLDEISSAKKDYSLNSPLPVLISVGRLEGEKGHSDLMLALHELSLQGHPVKLCLVGDGRQRDSLSRMSSALGVCCEFFGAITDRDQLFRVIRSADIFILPSITEGMPRALLESMALGMPCIGTRVGGIPEVLDKEALVDVSDSRALAEKILEFLSDADKRKAHGLMNLDIVQSKFGQSVLQERKFAFWGSLHE</sequence>
<dbReference type="Gene3D" id="3.40.50.2000">
    <property type="entry name" value="Glycogen Phosphorylase B"/>
    <property type="match status" value="1"/>
</dbReference>
<dbReference type="OrthoDB" id="6713459at2"/>
<dbReference type="InterPro" id="IPR050194">
    <property type="entry name" value="Glycosyltransferase_grp1"/>
</dbReference>
<reference evidence="2 3" key="1">
    <citation type="submission" date="2018-01" db="EMBL/GenBank/DDBJ databases">
        <title>Draft genome of the type strain Pseudomonas oceani DSM 100277 isolated from the deep water in Okinawa trough, northwestern Pacific Ocean.</title>
        <authorList>
            <person name="Gomila M."/>
            <person name="Mulet M."/>
            <person name="Garcia-Valdes E."/>
            <person name="Lalucat J."/>
        </authorList>
    </citation>
    <scope>NUCLEOTIDE SEQUENCE [LARGE SCALE GENOMIC DNA]</scope>
    <source>
        <strain evidence="2 3">DSM 100277</strain>
    </source>
</reference>
<dbReference type="SUPFAM" id="SSF53756">
    <property type="entry name" value="UDP-Glycosyltransferase/glycogen phosphorylase"/>
    <property type="match status" value="1"/>
</dbReference>
<dbReference type="GO" id="GO:0016757">
    <property type="term" value="F:glycosyltransferase activity"/>
    <property type="evidence" value="ECO:0007669"/>
    <property type="project" value="InterPro"/>
</dbReference>
<dbReference type="RefSeq" id="WP_104738223.1">
    <property type="nucleotide sequence ID" value="NZ_BMHR01000006.1"/>
</dbReference>
<organism evidence="2 3">
    <name type="scientific">Halopseudomonas oceani</name>
    <dbReference type="NCBI Taxonomy" id="1708783"/>
    <lineage>
        <taxon>Bacteria</taxon>
        <taxon>Pseudomonadati</taxon>
        <taxon>Pseudomonadota</taxon>
        <taxon>Gammaproteobacteria</taxon>
        <taxon>Pseudomonadales</taxon>
        <taxon>Pseudomonadaceae</taxon>
        <taxon>Halopseudomonas</taxon>
    </lineage>
</organism>
<evidence type="ECO:0000259" key="1">
    <source>
        <dbReference type="Pfam" id="PF00534"/>
    </source>
</evidence>
<keyword evidence="3" id="KW-1185">Reference proteome</keyword>
<name>A0A2P4EVE1_9GAMM</name>
<dbReference type="PANTHER" id="PTHR45947:SF3">
    <property type="entry name" value="SULFOQUINOVOSYL TRANSFERASE SQD2"/>
    <property type="match status" value="1"/>
</dbReference>
<gene>
    <name evidence="2" type="ORF">C1949_09415</name>
</gene>
<evidence type="ECO:0000313" key="3">
    <source>
        <dbReference type="Proteomes" id="UP000243451"/>
    </source>
</evidence>
<evidence type="ECO:0000313" key="2">
    <source>
        <dbReference type="EMBL" id="POB03581.1"/>
    </source>
</evidence>
<dbReference type="InterPro" id="IPR001296">
    <property type="entry name" value="Glyco_trans_1"/>
</dbReference>
<accession>A0A2P4EVE1</accession>
<dbReference type="AlphaFoldDB" id="A0A2P4EVE1"/>
<proteinExistence type="predicted"/>
<dbReference type="Proteomes" id="UP000243451">
    <property type="component" value="Unassembled WGS sequence"/>
</dbReference>
<dbReference type="Pfam" id="PF00534">
    <property type="entry name" value="Glycos_transf_1"/>
    <property type="match status" value="1"/>
</dbReference>
<comment type="caution">
    <text evidence="2">The sequence shown here is derived from an EMBL/GenBank/DDBJ whole genome shotgun (WGS) entry which is preliminary data.</text>
</comment>